<dbReference type="EMBL" id="BOPH01000102">
    <property type="protein sequence ID" value="GIJ72632.1"/>
    <property type="molecule type" value="Genomic_DNA"/>
</dbReference>
<protein>
    <submittedName>
        <fullName evidence="2">Uncharacterized protein</fullName>
    </submittedName>
</protein>
<keyword evidence="1" id="KW-0812">Transmembrane</keyword>
<name>A0A8J3ZYY7_9ACTN</name>
<reference evidence="2" key="1">
    <citation type="submission" date="2021-01" db="EMBL/GenBank/DDBJ databases">
        <title>Whole genome shotgun sequence of Virgisporangium ochraceum NBRC 16418.</title>
        <authorList>
            <person name="Komaki H."/>
            <person name="Tamura T."/>
        </authorList>
    </citation>
    <scope>NUCLEOTIDE SEQUENCE</scope>
    <source>
        <strain evidence="2">NBRC 16418</strain>
    </source>
</reference>
<gene>
    <name evidence="2" type="ORF">Voc01_075490</name>
</gene>
<organism evidence="2 3">
    <name type="scientific">Virgisporangium ochraceum</name>
    <dbReference type="NCBI Taxonomy" id="65505"/>
    <lineage>
        <taxon>Bacteria</taxon>
        <taxon>Bacillati</taxon>
        <taxon>Actinomycetota</taxon>
        <taxon>Actinomycetes</taxon>
        <taxon>Micromonosporales</taxon>
        <taxon>Micromonosporaceae</taxon>
        <taxon>Virgisporangium</taxon>
    </lineage>
</organism>
<accession>A0A8J3ZYY7</accession>
<evidence type="ECO:0000313" key="2">
    <source>
        <dbReference type="EMBL" id="GIJ72632.1"/>
    </source>
</evidence>
<comment type="caution">
    <text evidence="2">The sequence shown here is derived from an EMBL/GenBank/DDBJ whole genome shotgun (WGS) entry which is preliminary data.</text>
</comment>
<keyword evidence="1" id="KW-0472">Membrane</keyword>
<evidence type="ECO:0000313" key="3">
    <source>
        <dbReference type="Proteomes" id="UP000635606"/>
    </source>
</evidence>
<sequence length="147" mass="15630">MTVWVDKQKRNRTITYWVLGLVFVVIAGTALLIFTSSRDAAQADEKADQLISEARAAGLRVPAKDTVVAVLGDDGGATCADPVSALGRGVVYGMMTNGAGGPGTRPVIADKNVLKGQLLIIKVYCPKYLEEFQEFAEDLKTADVAKG</sequence>
<feature type="transmembrane region" description="Helical" evidence="1">
    <location>
        <begin position="14"/>
        <end position="34"/>
    </location>
</feature>
<keyword evidence="3" id="KW-1185">Reference proteome</keyword>
<keyword evidence="1" id="KW-1133">Transmembrane helix</keyword>
<evidence type="ECO:0000256" key="1">
    <source>
        <dbReference type="SAM" id="Phobius"/>
    </source>
</evidence>
<proteinExistence type="predicted"/>
<dbReference type="Proteomes" id="UP000635606">
    <property type="component" value="Unassembled WGS sequence"/>
</dbReference>
<dbReference type="RefSeq" id="WP_203932470.1">
    <property type="nucleotide sequence ID" value="NZ_BOPH01000102.1"/>
</dbReference>
<dbReference type="AlphaFoldDB" id="A0A8J3ZYY7"/>